<keyword evidence="4 6" id="KW-0949">S-adenosyl-L-methionine</keyword>
<feature type="binding site" evidence="6 7">
    <location>
        <position position="110"/>
    </location>
    <ligand>
        <name>S-adenosyl-L-methionine</name>
        <dbReference type="ChEBI" id="CHEBI:59789"/>
    </ligand>
</feature>
<evidence type="ECO:0000256" key="1">
    <source>
        <dbReference type="ARBA" id="ARBA00022490"/>
    </source>
</evidence>
<comment type="catalytic activity">
    <reaction evidence="6">
        <text>5-carboxymethylaminomethyluridine(34) in tRNA(Leu) + S-adenosyl-L-methionine = 5-carboxymethylaminomethyl-2'-O-methyluridine(34) in tRNA(Leu) + S-adenosyl-L-homocysteine + H(+)</text>
        <dbReference type="Rhea" id="RHEA:43088"/>
        <dbReference type="Rhea" id="RHEA-COMP:10333"/>
        <dbReference type="Rhea" id="RHEA-COMP:10334"/>
        <dbReference type="ChEBI" id="CHEBI:15378"/>
        <dbReference type="ChEBI" id="CHEBI:57856"/>
        <dbReference type="ChEBI" id="CHEBI:59789"/>
        <dbReference type="ChEBI" id="CHEBI:74508"/>
        <dbReference type="ChEBI" id="CHEBI:74511"/>
        <dbReference type="EC" id="2.1.1.207"/>
    </reaction>
</comment>
<comment type="subunit">
    <text evidence="6">Homodimer.</text>
</comment>
<comment type="catalytic activity">
    <reaction evidence="6">
        <text>cytidine(34) in tRNA + S-adenosyl-L-methionine = 2'-O-methylcytidine(34) in tRNA + S-adenosyl-L-homocysteine + H(+)</text>
        <dbReference type="Rhea" id="RHEA:43084"/>
        <dbReference type="Rhea" id="RHEA-COMP:10331"/>
        <dbReference type="Rhea" id="RHEA-COMP:10332"/>
        <dbReference type="ChEBI" id="CHEBI:15378"/>
        <dbReference type="ChEBI" id="CHEBI:57856"/>
        <dbReference type="ChEBI" id="CHEBI:59789"/>
        <dbReference type="ChEBI" id="CHEBI:74495"/>
        <dbReference type="ChEBI" id="CHEBI:82748"/>
        <dbReference type="EC" id="2.1.1.207"/>
    </reaction>
</comment>
<dbReference type="GO" id="GO:0005737">
    <property type="term" value="C:cytoplasm"/>
    <property type="evidence" value="ECO:0007669"/>
    <property type="project" value="UniProtKB-SubCell"/>
</dbReference>
<dbReference type="SUPFAM" id="SSF75217">
    <property type="entry name" value="alpha/beta knot"/>
    <property type="match status" value="1"/>
</dbReference>
<dbReference type="Gene3D" id="3.40.1280.10">
    <property type="match status" value="1"/>
</dbReference>
<evidence type="ECO:0000256" key="6">
    <source>
        <dbReference type="HAMAP-Rule" id="MF_01885"/>
    </source>
</evidence>
<dbReference type="AlphaFoldDB" id="A0A285PGQ1"/>
<dbReference type="PIRSF" id="PIRSF029256">
    <property type="entry name" value="SpoU_TrmH_prd"/>
    <property type="match status" value="1"/>
</dbReference>
<dbReference type="EMBL" id="OBEL01000006">
    <property type="protein sequence ID" value="SNZ20890.1"/>
    <property type="molecule type" value="Genomic_DNA"/>
</dbReference>
<evidence type="ECO:0000256" key="4">
    <source>
        <dbReference type="ARBA" id="ARBA00022691"/>
    </source>
</evidence>
<keyword evidence="1 6" id="KW-0963">Cytoplasm</keyword>
<dbReference type="GO" id="GO:0002130">
    <property type="term" value="P:wobble position ribose methylation"/>
    <property type="evidence" value="ECO:0007669"/>
    <property type="project" value="TreeGrafter"/>
</dbReference>
<comment type="function">
    <text evidence="6">Methylates the ribose at the nucleotide 34 wobble position in the two leucyl isoacceptors tRNA(Leu)(CmAA) and tRNA(Leu)(cmnm5UmAA). Catalyzes the methyl transfer from S-adenosyl-L-methionine to the 2'-OH of the wobble nucleotide.</text>
</comment>
<name>A0A285PGQ1_9HYPH</name>
<dbReference type="Pfam" id="PF00588">
    <property type="entry name" value="SpoU_methylase"/>
    <property type="match status" value="1"/>
</dbReference>
<keyword evidence="5 6" id="KW-0819">tRNA processing</keyword>
<keyword evidence="10" id="KW-1185">Reference proteome</keyword>
<dbReference type="InterPro" id="IPR029026">
    <property type="entry name" value="tRNA_m1G_MTases_N"/>
</dbReference>
<dbReference type="GO" id="GO:0003723">
    <property type="term" value="F:RNA binding"/>
    <property type="evidence" value="ECO:0007669"/>
    <property type="project" value="InterPro"/>
</dbReference>
<feature type="binding site" evidence="6 7">
    <location>
        <position position="138"/>
    </location>
    <ligand>
        <name>S-adenosyl-L-methionine</name>
        <dbReference type="ChEBI" id="CHEBI:59789"/>
    </ligand>
</feature>
<comment type="subcellular location">
    <subcellularLocation>
        <location evidence="6">Cytoplasm</location>
    </subcellularLocation>
</comment>
<comment type="caution">
    <text evidence="6">Lacks conserved residue(s) required for the propagation of feature annotation.</text>
</comment>
<gene>
    <name evidence="6" type="primary">trmL</name>
    <name evidence="9" type="ORF">SAMN06265368_4001</name>
</gene>
<protein>
    <recommendedName>
        <fullName evidence="6">tRNA (cytidine(34)-2'-O)-methyltransferase</fullName>
        <ecNumber evidence="6">2.1.1.207</ecNumber>
    </recommendedName>
    <alternativeName>
        <fullName evidence="6">tRNA (cytidine/uridine-2'-O-)-methyltransferase TrmL</fullName>
    </alternativeName>
</protein>
<dbReference type="InterPro" id="IPR001537">
    <property type="entry name" value="SpoU_MeTrfase"/>
</dbReference>
<evidence type="ECO:0000256" key="7">
    <source>
        <dbReference type="PIRSR" id="PIRSR029256-1"/>
    </source>
</evidence>
<dbReference type="GO" id="GO:0141098">
    <property type="term" value="F:tRNA (cytidine(34)-2'-O)-methyltransferase activity"/>
    <property type="evidence" value="ECO:0007669"/>
    <property type="project" value="RHEA"/>
</dbReference>
<reference evidence="9 10" key="1">
    <citation type="submission" date="2017-09" db="EMBL/GenBank/DDBJ databases">
        <authorList>
            <person name="Ehlers B."/>
            <person name="Leendertz F.H."/>
        </authorList>
    </citation>
    <scope>NUCLEOTIDE SEQUENCE [LARGE SCALE GENOMIC DNA]</scope>
    <source>
        <strain evidence="9 10">DSM 18289</strain>
    </source>
</reference>
<dbReference type="PANTHER" id="PTHR42971:SF1">
    <property type="entry name" value="TRNA (CYTIDINE(34)-2'-O)-METHYLTRANSFERASE"/>
    <property type="match status" value="1"/>
</dbReference>
<dbReference type="EC" id="2.1.1.207" evidence="6"/>
<evidence type="ECO:0000256" key="2">
    <source>
        <dbReference type="ARBA" id="ARBA00022603"/>
    </source>
</evidence>
<evidence type="ECO:0000256" key="5">
    <source>
        <dbReference type="ARBA" id="ARBA00022694"/>
    </source>
</evidence>
<dbReference type="GO" id="GO:0141102">
    <property type="term" value="F:tRNA (5-carboxymethylaminomethyluridine(34)-2'-O)-methyltransferase activity"/>
    <property type="evidence" value="ECO:0007669"/>
    <property type="project" value="RHEA"/>
</dbReference>
<evidence type="ECO:0000256" key="3">
    <source>
        <dbReference type="ARBA" id="ARBA00022679"/>
    </source>
</evidence>
<organism evidence="9 10">
    <name type="scientific">Cohaesibacter gelatinilyticus</name>
    <dbReference type="NCBI Taxonomy" id="372072"/>
    <lineage>
        <taxon>Bacteria</taxon>
        <taxon>Pseudomonadati</taxon>
        <taxon>Pseudomonadota</taxon>
        <taxon>Alphaproteobacteria</taxon>
        <taxon>Hyphomicrobiales</taxon>
        <taxon>Cohaesibacteraceae</taxon>
    </lineage>
</organism>
<evidence type="ECO:0000313" key="9">
    <source>
        <dbReference type="EMBL" id="SNZ20890.1"/>
    </source>
</evidence>
<accession>A0A285PGQ1</accession>
<dbReference type="PANTHER" id="PTHR42971">
    <property type="entry name" value="TRNA (CYTIDINE(34)-2'-O)-METHYLTRANSFERASE"/>
    <property type="match status" value="1"/>
</dbReference>
<feature type="domain" description="tRNA/rRNA methyltransferase SpoU type" evidence="8">
    <location>
        <begin position="10"/>
        <end position="149"/>
    </location>
</feature>
<dbReference type="HAMAP" id="MF_01885">
    <property type="entry name" value="tRNA_methyltr_TrmL"/>
    <property type="match status" value="1"/>
</dbReference>
<evidence type="ECO:0000259" key="8">
    <source>
        <dbReference type="Pfam" id="PF00588"/>
    </source>
</evidence>
<keyword evidence="3 6" id="KW-0808">Transferase</keyword>
<keyword evidence="2 6" id="KW-0489">Methyltransferase</keyword>
<feature type="binding site" evidence="6 7">
    <location>
        <position position="130"/>
    </location>
    <ligand>
        <name>S-adenosyl-L-methionine</name>
        <dbReference type="ChEBI" id="CHEBI:59789"/>
    </ligand>
</feature>
<comment type="similarity">
    <text evidence="6">Belongs to the class IV-like SAM-binding methyltransferase superfamily. RNA methyltransferase TrmH family. TrmL subfamily.</text>
</comment>
<dbReference type="RefSeq" id="WP_097155269.1">
    <property type="nucleotide sequence ID" value="NZ_OBEL01000006.1"/>
</dbReference>
<dbReference type="InterPro" id="IPR016914">
    <property type="entry name" value="TrmL"/>
</dbReference>
<dbReference type="Proteomes" id="UP000219439">
    <property type="component" value="Unassembled WGS sequence"/>
</dbReference>
<sequence length="161" mass="18130">MNDTISKSAISIALYQPDIPQNTGTILRMAACLDLHAHIIEPCGFALNDRTLRRAGMDYLDRSTYTKHLSWSHFLEWTESESRRLVLATTKASHAFTDLDYLPNDILLFGRESVGVPENVHERADERITIPMREGERSLNLAISTAMVASEALRQLKAFPS</sequence>
<dbReference type="CDD" id="cd18094">
    <property type="entry name" value="SpoU-like_TrmL"/>
    <property type="match status" value="1"/>
</dbReference>
<proteinExistence type="inferred from homology"/>
<dbReference type="OrthoDB" id="9789043at2"/>
<evidence type="ECO:0000313" key="10">
    <source>
        <dbReference type="Proteomes" id="UP000219439"/>
    </source>
</evidence>
<dbReference type="InterPro" id="IPR029028">
    <property type="entry name" value="Alpha/beta_knot_MTases"/>
</dbReference>